<dbReference type="InterPro" id="IPR018490">
    <property type="entry name" value="cNMP-bd_dom_sf"/>
</dbReference>
<dbReference type="Gene3D" id="2.60.120.10">
    <property type="entry name" value="Jelly Rolls"/>
    <property type="match status" value="1"/>
</dbReference>
<dbReference type="CDD" id="cd00038">
    <property type="entry name" value="CAP_ED"/>
    <property type="match status" value="1"/>
</dbReference>
<dbReference type="SUPFAM" id="SSF51206">
    <property type="entry name" value="cAMP-binding domain-like"/>
    <property type="match status" value="1"/>
</dbReference>
<dbReference type="Pfam" id="PF00027">
    <property type="entry name" value="cNMP_binding"/>
    <property type="match status" value="1"/>
</dbReference>
<dbReference type="EMBL" id="BMIL01000004">
    <property type="protein sequence ID" value="GGC62534.1"/>
    <property type="molecule type" value="Genomic_DNA"/>
</dbReference>
<dbReference type="Proteomes" id="UP000651668">
    <property type="component" value="Unassembled WGS sequence"/>
</dbReference>
<protein>
    <submittedName>
        <fullName evidence="2">Cyclic nucleotide-binding protein</fullName>
    </submittedName>
</protein>
<evidence type="ECO:0000313" key="2">
    <source>
        <dbReference type="EMBL" id="GGC62534.1"/>
    </source>
</evidence>
<comment type="caution">
    <text evidence="2">The sequence shown here is derived from an EMBL/GenBank/DDBJ whole genome shotgun (WGS) entry which is preliminary data.</text>
</comment>
<proteinExistence type="predicted"/>
<dbReference type="RefSeq" id="WP_188626262.1">
    <property type="nucleotide sequence ID" value="NZ_BMIL01000004.1"/>
</dbReference>
<sequence length="187" mass="21985">MHPNFRKHLEKVITLTDDEFESISQYFTVKTFKKHQFLVQPGEKVRYNYYVISGLLKLVYTDDNMKQHILAFAMEDWWDTDFHAYYTQTDATLSLECLENTEVLCLSLENHHALRSAFPKIDHFLLEKYTYGFLAAQRRILSLLTTSAKARYEHLAKQYPALLQRVPKTQLAAYLGVSRETLSRLAR</sequence>
<reference evidence="2" key="1">
    <citation type="journal article" date="2014" name="Int. J. Syst. Evol. Microbiol.">
        <title>Complete genome sequence of Corynebacterium casei LMG S-19264T (=DSM 44701T), isolated from a smear-ripened cheese.</title>
        <authorList>
            <consortium name="US DOE Joint Genome Institute (JGI-PGF)"/>
            <person name="Walter F."/>
            <person name="Albersmeier A."/>
            <person name="Kalinowski J."/>
            <person name="Ruckert C."/>
        </authorList>
    </citation>
    <scope>NUCLEOTIDE SEQUENCE</scope>
    <source>
        <strain evidence="2">CGMCC 1.15343</strain>
    </source>
</reference>
<name>A0A916XCY1_9SPHI</name>
<dbReference type="InterPro" id="IPR014710">
    <property type="entry name" value="RmlC-like_jellyroll"/>
</dbReference>
<accession>A0A916XCY1</accession>
<dbReference type="AlphaFoldDB" id="A0A916XCY1"/>
<evidence type="ECO:0000313" key="3">
    <source>
        <dbReference type="Proteomes" id="UP000651668"/>
    </source>
</evidence>
<organism evidence="2 3">
    <name type="scientific">Pedobacter quisquiliarum</name>
    <dbReference type="NCBI Taxonomy" id="1834438"/>
    <lineage>
        <taxon>Bacteria</taxon>
        <taxon>Pseudomonadati</taxon>
        <taxon>Bacteroidota</taxon>
        <taxon>Sphingobacteriia</taxon>
        <taxon>Sphingobacteriales</taxon>
        <taxon>Sphingobacteriaceae</taxon>
        <taxon>Pedobacter</taxon>
    </lineage>
</organism>
<evidence type="ECO:0000259" key="1">
    <source>
        <dbReference type="Pfam" id="PF00027"/>
    </source>
</evidence>
<feature type="domain" description="Cyclic nucleotide-binding" evidence="1">
    <location>
        <begin position="30"/>
        <end position="113"/>
    </location>
</feature>
<dbReference type="InterPro" id="IPR000595">
    <property type="entry name" value="cNMP-bd_dom"/>
</dbReference>
<reference evidence="2" key="2">
    <citation type="submission" date="2020-09" db="EMBL/GenBank/DDBJ databases">
        <authorList>
            <person name="Sun Q."/>
            <person name="Zhou Y."/>
        </authorList>
    </citation>
    <scope>NUCLEOTIDE SEQUENCE</scope>
    <source>
        <strain evidence="2">CGMCC 1.15343</strain>
    </source>
</reference>
<gene>
    <name evidence="2" type="ORF">GCM10011387_15190</name>
</gene>
<keyword evidence="3" id="KW-1185">Reference proteome</keyword>